<evidence type="ECO:0000256" key="12">
    <source>
        <dbReference type="ARBA" id="ARBA00023164"/>
    </source>
</evidence>
<keyword evidence="4" id="KW-0028">Amino-acid biosynthesis</keyword>
<dbReference type="GO" id="GO:0006537">
    <property type="term" value="P:glutamate biosynthetic process"/>
    <property type="evidence" value="ECO:0007669"/>
    <property type="project" value="UniProtKB-KW"/>
</dbReference>
<evidence type="ECO:0000256" key="1">
    <source>
        <dbReference type="ARBA" id="ARBA00001917"/>
    </source>
</evidence>
<dbReference type="GO" id="GO:0051538">
    <property type="term" value="F:3 iron, 4 sulfur cluster binding"/>
    <property type="evidence" value="ECO:0007669"/>
    <property type="project" value="UniProtKB-KW"/>
</dbReference>
<dbReference type="InterPro" id="IPR050711">
    <property type="entry name" value="ET-N_metabolism_enzyme"/>
</dbReference>
<keyword evidence="5" id="KW-0285">Flavoprotein</keyword>
<sequence length="473" mass="52583">MVVLSKDQLATAEKDTLWEPGLERDSCGVGFIASIKAVATHKILHDGRTMLERMEHRGACACDNDSGDGAGVLTAIPDQLYRAELKAEGVELPPFGEYATGILFLHPESYKLAKGSFDDLAKGCKTNVIHWRKPPCDSSAIGAEAKKTEPCIRQVFVAKTEATADNEVFERAVYQLRKQAAHLIPRQDIECYVCSLSTKTIVYKGQFTPAQLYPYYKDLVNPEYVTYIALVHSRFSTNTFPSWQRAQPNRMLAHNGEINTLRGNVNLMRAREGVMESTKYGADLQKLYPVVEDGQSDSGCFDNVLEFLVRAGGRSLPEAAMTMVPEAWEKDQHMNVEKKAFYNWSAMAMEPWDGPALLTFTDGRYVGAILDRNGLRPARYYLTDDDHLYMSSEVGVADIPVESVVHKKVGASSLSASQLANGRICDLRLNKRMVAAEGDSLDTIDAQYVDSRKKTTMNCSAIAIERRLKVIVD</sequence>
<dbReference type="Gene3D" id="3.60.20.10">
    <property type="entry name" value="Glutamine Phosphoribosylpyrophosphate, subunit 1, domain 1"/>
    <property type="match status" value="1"/>
</dbReference>
<evidence type="ECO:0000259" key="16">
    <source>
        <dbReference type="PROSITE" id="PS51278"/>
    </source>
</evidence>
<dbReference type="EC" id="1.4.7.1" evidence="15"/>
<evidence type="ECO:0000256" key="2">
    <source>
        <dbReference type="ARBA" id="ARBA00001927"/>
    </source>
</evidence>
<evidence type="ECO:0000256" key="10">
    <source>
        <dbReference type="ARBA" id="ARBA00023004"/>
    </source>
</evidence>
<evidence type="ECO:0000313" key="18">
    <source>
        <dbReference type="WBParaSite" id="PSAMB.scaffold294size58623.g4473.t1"/>
    </source>
</evidence>
<evidence type="ECO:0000256" key="13">
    <source>
        <dbReference type="ARBA" id="ARBA00023291"/>
    </source>
</evidence>
<evidence type="ECO:0000256" key="3">
    <source>
        <dbReference type="ARBA" id="ARBA00009716"/>
    </source>
</evidence>
<dbReference type="GO" id="GO:0016041">
    <property type="term" value="F:glutamate synthase (ferredoxin) activity"/>
    <property type="evidence" value="ECO:0007669"/>
    <property type="project" value="UniProtKB-EC"/>
</dbReference>
<feature type="domain" description="Glutamine amidotransferase type-2" evidence="16">
    <location>
        <begin position="27"/>
        <end position="430"/>
    </location>
</feature>
<comment type="pathway">
    <text evidence="14">Amino-acid biosynthesis; L-glutamate biosynthesis via GLT pathway; L-glutamate from 2-oxoglutarate and L-glutamine (ferredoxin route): step 1/1.</text>
</comment>
<evidence type="ECO:0000256" key="7">
    <source>
        <dbReference type="ARBA" id="ARBA00022723"/>
    </source>
</evidence>
<dbReference type="FunFam" id="3.60.20.10:FF:000043">
    <property type="entry name" value="Glutamate synthase 1 [NADH] chloroplastic"/>
    <property type="match status" value="1"/>
</dbReference>
<dbReference type="AlphaFoldDB" id="A0A914W184"/>
<evidence type="ECO:0000313" key="17">
    <source>
        <dbReference type="Proteomes" id="UP000887566"/>
    </source>
</evidence>
<comment type="similarity">
    <text evidence="3">Belongs to the glutamate synthase family.</text>
</comment>
<protein>
    <recommendedName>
        <fullName evidence="15">glutamate synthase (ferredoxin)</fullName>
        <ecNumber evidence="15">1.4.7.1</ecNumber>
    </recommendedName>
</protein>
<keyword evidence="11" id="KW-0411">Iron-sulfur</keyword>
<evidence type="ECO:0000256" key="14">
    <source>
        <dbReference type="ARBA" id="ARBA00037928"/>
    </source>
</evidence>
<proteinExistence type="inferred from homology"/>
<keyword evidence="17" id="KW-1185">Reference proteome</keyword>
<evidence type="ECO:0000256" key="15">
    <source>
        <dbReference type="ARBA" id="ARBA00039085"/>
    </source>
</evidence>
<accession>A0A914W184</accession>
<keyword evidence="12" id="KW-0314">Glutamate biosynthesis</keyword>
<comment type="cofactor">
    <cofactor evidence="2">
        <name>[3Fe-4S] cluster</name>
        <dbReference type="ChEBI" id="CHEBI:21137"/>
    </cofactor>
</comment>
<dbReference type="SUPFAM" id="SSF56235">
    <property type="entry name" value="N-terminal nucleophile aminohydrolases (Ntn hydrolases)"/>
    <property type="match status" value="1"/>
</dbReference>
<dbReference type="WBParaSite" id="PSAMB.scaffold294size58623.g4473.t1">
    <property type="protein sequence ID" value="PSAMB.scaffold294size58623.g4473.t1"/>
    <property type="gene ID" value="PSAMB.scaffold294size58623.g4473"/>
</dbReference>
<evidence type="ECO:0000256" key="9">
    <source>
        <dbReference type="ARBA" id="ARBA00023002"/>
    </source>
</evidence>
<organism evidence="17 18">
    <name type="scientific">Plectus sambesii</name>
    <dbReference type="NCBI Taxonomy" id="2011161"/>
    <lineage>
        <taxon>Eukaryota</taxon>
        <taxon>Metazoa</taxon>
        <taxon>Ecdysozoa</taxon>
        <taxon>Nematoda</taxon>
        <taxon>Chromadorea</taxon>
        <taxon>Plectida</taxon>
        <taxon>Plectina</taxon>
        <taxon>Plectoidea</taxon>
        <taxon>Plectidae</taxon>
        <taxon>Plectus</taxon>
    </lineage>
</organism>
<keyword evidence="13" id="KW-0003">3Fe-4S</keyword>
<dbReference type="PANTHER" id="PTHR11938">
    <property type="entry name" value="FAD NADPH DEHYDROGENASE/OXIDOREDUCTASE"/>
    <property type="match status" value="1"/>
</dbReference>
<evidence type="ECO:0000256" key="6">
    <source>
        <dbReference type="ARBA" id="ARBA00022643"/>
    </source>
</evidence>
<dbReference type="Proteomes" id="UP000887566">
    <property type="component" value="Unplaced"/>
</dbReference>
<dbReference type="Pfam" id="PF00310">
    <property type="entry name" value="GATase_2"/>
    <property type="match status" value="1"/>
</dbReference>
<comment type="cofactor">
    <cofactor evidence="1">
        <name>FMN</name>
        <dbReference type="ChEBI" id="CHEBI:58210"/>
    </cofactor>
</comment>
<dbReference type="PROSITE" id="PS51278">
    <property type="entry name" value="GATASE_TYPE_2"/>
    <property type="match status" value="1"/>
</dbReference>
<dbReference type="GO" id="GO:0046872">
    <property type="term" value="F:metal ion binding"/>
    <property type="evidence" value="ECO:0007669"/>
    <property type="project" value="UniProtKB-KW"/>
</dbReference>
<evidence type="ECO:0000256" key="5">
    <source>
        <dbReference type="ARBA" id="ARBA00022630"/>
    </source>
</evidence>
<name>A0A914W184_9BILA</name>
<evidence type="ECO:0000256" key="8">
    <source>
        <dbReference type="ARBA" id="ARBA00022962"/>
    </source>
</evidence>
<dbReference type="GO" id="GO:0019676">
    <property type="term" value="P:ammonia assimilation cycle"/>
    <property type="evidence" value="ECO:0007669"/>
    <property type="project" value="TreeGrafter"/>
</dbReference>
<keyword evidence="7" id="KW-0479">Metal-binding</keyword>
<dbReference type="PANTHER" id="PTHR11938:SF133">
    <property type="entry name" value="GLUTAMATE SYNTHASE (NADH)"/>
    <property type="match status" value="1"/>
</dbReference>
<keyword evidence="9" id="KW-0560">Oxidoreductase</keyword>
<dbReference type="InterPro" id="IPR029055">
    <property type="entry name" value="Ntn_hydrolases_N"/>
</dbReference>
<reference evidence="18" key="1">
    <citation type="submission" date="2022-11" db="UniProtKB">
        <authorList>
            <consortium name="WormBaseParasite"/>
        </authorList>
    </citation>
    <scope>IDENTIFICATION</scope>
</reference>
<keyword evidence="6" id="KW-0288">FMN</keyword>
<dbReference type="GO" id="GO:0016040">
    <property type="term" value="F:glutamate synthase (NADH) activity"/>
    <property type="evidence" value="ECO:0007669"/>
    <property type="project" value="TreeGrafter"/>
</dbReference>
<keyword evidence="10" id="KW-0408">Iron</keyword>
<dbReference type="InterPro" id="IPR017932">
    <property type="entry name" value="GATase_2_dom"/>
</dbReference>
<evidence type="ECO:0000256" key="4">
    <source>
        <dbReference type="ARBA" id="ARBA00022605"/>
    </source>
</evidence>
<dbReference type="CDD" id="cd00713">
    <property type="entry name" value="GltS"/>
    <property type="match status" value="1"/>
</dbReference>
<evidence type="ECO:0000256" key="11">
    <source>
        <dbReference type="ARBA" id="ARBA00023014"/>
    </source>
</evidence>
<keyword evidence="8" id="KW-0315">Glutamine amidotransferase</keyword>